<sequence length="80" mass="8819">SQVRTPINIITPNVIRSSPSPIPITIPTFSSPSLNYPPLVSTPFTMNINNILPNFKGLAEERPVQFLTEFEIRAVSLVGK</sequence>
<dbReference type="EMBL" id="CAJOBO010019231">
    <property type="protein sequence ID" value="CAF4634374.1"/>
    <property type="molecule type" value="Genomic_DNA"/>
</dbReference>
<feature type="non-terminal residue" evidence="2">
    <location>
        <position position="80"/>
    </location>
</feature>
<dbReference type="Proteomes" id="UP000663873">
    <property type="component" value="Unassembled WGS sequence"/>
</dbReference>
<evidence type="ECO:0000313" key="4">
    <source>
        <dbReference type="Proteomes" id="UP000663873"/>
    </source>
</evidence>
<evidence type="ECO:0000313" key="1">
    <source>
        <dbReference type="EMBL" id="CAF4634374.1"/>
    </source>
</evidence>
<dbReference type="AlphaFoldDB" id="A0A821XF73"/>
<protein>
    <submittedName>
        <fullName evidence="2">Uncharacterized protein</fullName>
    </submittedName>
</protein>
<gene>
    <name evidence="1" type="ORF">HFQ381_LOCUS34797</name>
    <name evidence="3" type="ORF">QYT958_LOCUS45303</name>
    <name evidence="2" type="ORF">UJA718_LOCUS47174</name>
</gene>
<dbReference type="Proteomes" id="UP000663851">
    <property type="component" value="Unassembled WGS sequence"/>
</dbReference>
<dbReference type="EMBL" id="CAJOBP010088058">
    <property type="protein sequence ID" value="CAF4937672.1"/>
    <property type="molecule type" value="Genomic_DNA"/>
</dbReference>
<evidence type="ECO:0000313" key="2">
    <source>
        <dbReference type="EMBL" id="CAF4937672.1"/>
    </source>
</evidence>
<dbReference type="EMBL" id="CAJOBR010074565">
    <property type="protein sequence ID" value="CAF5108960.1"/>
    <property type="molecule type" value="Genomic_DNA"/>
</dbReference>
<keyword evidence="4" id="KW-1185">Reference proteome</keyword>
<accession>A0A821XF73</accession>
<feature type="non-terminal residue" evidence="2">
    <location>
        <position position="1"/>
    </location>
</feature>
<comment type="caution">
    <text evidence="2">The sequence shown here is derived from an EMBL/GenBank/DDBJ whole genome shotgun (WGS) entry which is preliminary data.</text>
</comment>
<name>A0A821XF73_9BILA</name>
<proteinExistence type="predicted"/>
<dbReference type="Proteomes" id="UP000663848">
    <property type="component" value="Unassembled WGS sequence"/>
</dbReference>
<evidence type="ECO:0000313" key="3">
    <source>
        <dbReference type="EMBL" id="CAF5108960.1"/>
    </source>
</evidence>
<reference evidence="2" key="1">
    <citation type="submission" date="2021-02" db="EMBL/GenBank/DDBJ databases">
        <authorList>
            <person name="Nowell W R."/>
        </authorList>
    </citation>
    <scope>NUCLEOTIDE SEQUENCE</scope>
</reference>
<organism evidence="2 4">
    <name type="scientific">Rotaria socialis</name>
    <dbReference type="NCBI Taxonomy" id="392032"/>
    <lineage>
        <taxon>Eukaryota</taxon>
        <taxon>Metazoa</taxon>
        <taxon>Spiralia</taxon>
        <taxon>Gnathifera</taxon>
        <taxon>Rotifera</taxon>
        <taxon>Eurotatoria</taxon>
        <taxon>Bdelloidea</taxon>
        <taxon>Philodinida</taxon>
        <taxon>Philodinidae</taxon>
        <taxon>Rotaria</taxon>
    </lineage>
</organism>